<evidence type="ECO:0000313" key="1">
    <source>
        <dbReference type="EMBL" id="MCT8970615.1"/>
    </source>
</evidence>
<gene>
    <name evidence="1" type="ORF">MUB46_01965</name>
</gene>
<organism evidence="1 2">
    <name type="scientific">Microbaculum marinisediminis</name>
    <dbReference type="NCBI Taxonomy" id="2931392"/>
    <lineage>
        <taxon>Bacteria</taxon>
        <taxon>Pseudomonadati</taxon>
        <taxon>Pseudomonadota</taxon>
        <taxon>Alphaproteobacteria</taxon>
        <taxon>Hyphomicrobiales</taxon>
        <taxon>Tepidamorphaceae</taxon>
        <taxon>Microbaculum</taxon>
    </lineage>
</organism>
<proteinExistence type="predicted"/>
<sequence length="147" mass="16417">MSIVDVMAKASHGGREARFAKNEARFTPTKNRKKNMALLSVICAARRLWPVKTAHWLAQFAGTTVRSAQMTLAERTEPSGATFANLIRSDAGFEFIRELMDPEFGRAPDWWADVERGARLLELERRAAAARAELDSLRRQIGGDEAT</sequence>
<reference evidence="1 2" key="1">
    <citation type="submission" date="2022-04" db="EMBL/GenBank/DDBJ databases">
        <authorList>
            <person name="Ye Y.-Q."/>
            <person name="Du Z.-J."/>
        </authorList>
    </citation>
    <scope>NUCLEOTIDE SEQUENCE [LARGE SCALE GENOMIC DNA]</scope>
    <source>
        <strain evidence="1 2">A6E488</strain>
    </source>
</reference>
<dbReference type="Proteomes" id="UP001320898">
    <property type="component" value="Unassembled WGS sequence"/>
</dbReference>
<dbReference type="RefSeq" id="WP_261614180.1">
    <property type="nucleotide sequence ID" value="NZ_JALIDZ010000001.1"/>
</dbReference>
<protein>
    <submittedName>
        <fullName evidence="1">Uncharacterized protein</fullName>
    </submittedName>
</protein>
<accession>A0AAW5QUD2</accession>
<evidence type="ECO:0000313" key="2">
    <source>
        <dbReference type="Proteomes" id="UP001320898"/>
    </source>
</evidence>
<dbReference type="AlphaFoldDB" id="A0AAW5QUD2"/>
<comment type="caution">
    <text evidence="1">The sequence shown here is derived from an EMBL/GenBank/DDBJ whole genome shotgun (WGS) entry which is preliminary data.</text>
</comment>
<dbReference type="EMBL" id="JALIDZ010000001">
    <property type="protein sequence ID" value="MCT8970615.1"/>
    <property type="molecule type" value="Genomic_DNA"/>
</dbReference>
<keyword evidence="2" id="KW-1185">Reference proteome</keyword>
<name>A0AAW5QUD2_9HYPH</name>